<gene>
    <name evidence="1" type="ORF">PGT21_014380</name>
</gene>
<dbReference type="AlphaFoldDB" id="A0A5B0Q5Q8"/>
<evidence type="ECO:0000313" key="1">
    <source>
        <dbReference type="EMBL" id="KAA1108498.1"/>
    </source>
</evidence>
<reference evidence="1 2" key="1">
    <citation type="submission" date="2019-05" db="EMBL/GenBank/DDBJ databases">
        <title>Emergence of the Ug99 lineage of the wheat stem rust pathogen through somatic hybridization.</title>
        <authorList>
            <person name="Li F."/>
            <person name="Upadhyaya N.M."/>
            <person name="Sperschneider J."/>
            <person name="Matny O."/>
            <person name="Nguyen-Phuc H."/>
            <person name="Mago R."/>
            <person name="Raley C."/>
            <person name="Miller M.E."/>
            <person name="Silverstein K.A.T."/>
            <person name="Henningsen E."/>
            <person name="Hirsch C.D."/>
            <person name="Visser B."/>
            <person name="Pretorius Z.A."/>
            <person name="Steffenson B.J."/>
            <person name="Schwessinger B."/>
            <person name="Dodds P.N."/>
            <person name="Figueroa M."/>
        </authorList>
    </citation>
    <scope>NUCLEOTIDE SEQUENCE [LARGE SCALE GENOMIC DNA]</scope>
    <source>
        <strain evidence="1">21-0</strain>
    </source>
</reference>
<comment type="caution">
    <text evidence="1">The sequence shown here is derived from an EMBL/GenBank/DDBJ whole genome shotgun (WGS) entry which is preliminary data.</text>
</comment>
<proteinExistence type="predicted"/>
<dbReference type="Proteomes" id="UP000324748">
    <property type="component" value="Unassembled WGS sequence"/>
</dbReference>
<protein>
    <submittedName>
        <fullName evidence="1">Uncharacterized protein</fullName>
    </submittedName>
</protein>
<organism evidence="1 2">
    <name type="scientific">Puccinia graminis f. sp. tritici</name>
    <dbReference type="NCBI Taxonomy" id="56615"/>
    <lineage>
        <taxon>Eukaryota</taxon>
        <taxon>Fungi</taxon>
        <taxon>Dikarya</taxon>
        <taxon>Basidiomycota</taxon>
        <taxon>Pucciniomycotina</taxon>
        <taxon>Pucciniomycetes</taxon>
        <taxon>Pucciniales</taxon>
        <taxon>Pucciniaceae</taxon>
        <taxon>Puccinia</taxon>
    </lineage>
</organism>
<accession>A0A5B0Q5Q8</accession>
<name>A0A5B0Q5Q8_PUCGR</name>
<sequence>MWLFLVPQIPDLAIALNSSQNHPQYNHRSTGIVWFSFQQKESLHPKYSLALLTLVFKLASSIYRSPIVQLTLIDRGVTRLLQITYTSGTYCDHQLDLHLWLYRHITYSYTVECNEV</sequence>
<evidence type="ECO:0000313" key="2">
    <source>
        <dbReference type="Proteomes" id="UP000324748"/>
    </source>
</evidence>
<dbReference type="EMBL" id="VSWC01000028">
    <property type="protein sequence ID" value="KAA1108498.1"/>
    <property type="molecule type" value="Genomic_DNA"/>
</dbReference>
<keyword evidence="2" id="KW-1185">Reference proteome</keyword>